<dbReference type="AlphaFoldDB" id="A0A1E3R942"/>
<gene>
    <name evidence="3" type="ORF">BHQ18_26875</name>
</gene>
<dbReference type="EMBL" id="MIHA01000031">
    <property type="protein sequence ID" value="ODQ86445.1"/>
    <property type="molecule type" value="Genomic_DNA"/>
</dbReference>
<dbReference type="RefSeq" id="WP_069416702.1">
    <property type="nucleotide sequence ID" value="NZ_JACKUL010000026.1"/>
</dbReference>
<proteinExistence type="predicted"/>
<sequence length="182" mass="19259">MAEREASGDFDYLFDDEGEQSGAALPAASGEVPEIGADYRSFDAFDSDTWYFEPAPPPWYRTRKTATLLAAISLAAIAIVVSGVLLVFDRPSGTAVDEVTTVSPTAQSSAPPPSSSRPEPPPPPPPPPPAETSAAPAPAPAQTNRPRTPSTRTTREQPEIGVTRTPVTRSPISVAPQRPDQR</sequence>
<protein>
    <submittedName>
        <fullName evidence="3">Uncharacterized protein</fullName>
    </submittedName>
</protein>
<reference evidence="4" key="1">
    <citation type="submission" date="2016-09" db="EMBL/GenBank/DDBJ databases">
        <authorList>
            <person name="Greninger A.L."/>
            <person name="Jerome K.R."/>
            <person name="Mcnair B."/>
            <person name="Wallis C."/>
            <person name="Fang F."/>
        </authorList>
    </citation>
    <scope>NUCLEOTIDE SEQUENCE [LARGE SCALE GENOMIC DNA]</scope>
    <source>
        <strain evidence="4">M6</strain>
    </source>
</reference>
<feature type="compositionally biased region" description="Pro residues" evidence="1">
    <location>
        <begin position="110"/>
        <end position="130"/>
    </location>
</feature>
<evidence type="ECO:0000256" key="1">
    <source>
        <dbReference type="SAM" id="MobiDB-lite"/>
    </source>
</evidence>
<evidence type="ECO:0000256" key="2">
    <source>
        <dbReference type="SAM" id="Phobius"/>
    </source>
</evidence>
<comment type="caution">
    <text evidence="3">The sequence shown here is derived from an EMBL/GenBank/DDBJ whole genome shotgun (WGS) entry which is preliminary data.</text>
</comment>
<organism evidence="3 4">
    <name type="scientific">Mycolicibacterium flavescens</name>
    <name type="common">Mycobacterium flavescens</name>
    <dbReference type="NCBI Taxonomy" id="1776"/>
    <lineage>
        <taxon>Bacteria</taxon>
        <taxon>Bacillati</taxon>
        <taxon>Actinomycetota</taxon>
        <taxon>Actinomycetes</taxon>
        <taxon>Mycobacteriales</taxon>
        <taxon>Mycobacteriaceae</taxon>
        <taxon>Mycolicibacterium</taxon>
    </lineage>
</organism>
<dbReference type="STRING" id="1776.BHQ18_26875"/>
<evidence type="ECO:0000313" key="3">
    <source>
        <dbReference type="EMBL" id="ODQ86445.1"/>
    </source>
</evidence>
<dbReference type="OrthoDB" id="4628728at2"/>
<dbReference type="Proteomes" id="UP000094053">
    <property type="component" value="Unassembled WGS sequence"/>
</dbReference>
<keyword evidence="2" id="KW-0812">Transmembrane</keyword>
<keyword evidence="2" id="KW-0472">Membrane</keyword>
<feature type="region of interest" description="Disordered" evidence="1">
    <location>
        <begin position="95"/>
        <end position="182"/>
    </location>
</feature>
<keyword evidence="2" id="KW-1133">Transmembrane helix</keyword>
<accession>A0A1E3R942</accession>
<evidence type="ECO:0000313" key="4">
    <source>
        <dbReference type="Proteomes" id="UP000094053"/>
    </source>
</evidence>
<feature type="transmembrane region" description="Helical" evidence="2">
    <location>
        <begin position="68"/>
        <end position="88"/>
    </location>
</feature>
<feature type="compositionally biased region" description="Low complexity" evidence="1">
    <location>
        <begin position="131"/>
        <end position="152"/>
    </location>
</feature>
<name>A0A1E3R942_MYCFV</name>
<keyword evidence="4" id="KW-1185">Reference proteome</keyword>